<dbReference type="RefSeq" id="WP_154366405.1">
    <property type="nucleotide sequence ID" value="NZ_WKJH01000006.1"/>
</dbReference>
<proteinExistence type="predicted"/>
<comment type="caution">
    <text evidence="3">The sequence shown here is derived from an EMBL/GenBank/DDBJ whole genome shotgun (WGS) entry which is preliminary data.</text>
</comment>
<dbReference type="SUPFAM" id="SSF47240">
    <property type="entry name" value="Ferritin-like"/>
    <property type="match status" value="1"/>
</dbReference>
<dbReference type="AlphaFoldDB" id="A0A6I2MT31"/>
<dbReference type="InterPro" id="IPR019052">
    <property type="entry name" value="DUF2383"/>
</dbReference>
<organism evidence="3 4">
    <name type="scientific">Maribacter luteus</name>
    <dbReference type="NCBI Taxonomy" id="2594478"/>
    <lineage>
        <taxon>Bacteria</taxon>
        <taxon>Pseudomonadati</taxon>
        <taxon>Bacteroidota</taxon>
        <taxon>Flavobacteriia</taxon>
        <taxon>Flavobacteriales</taxon>
        <taxon>Flavobacteriaceae</taxon>
        <taxon>Maribacter</taxon>
    </lineage>
</organism>
<accession>A0A6I2MT31</accession>
<dbReference type="InterPro" id="IPR016920">
    <property type="entry name" value="UCP029477"/>
</dbReference>
<dbReference type="InterPro" id="IPR012347">
    <property type="entry name" value="Ferritin-like"/>
</dbReference>
<sequence length="149" mass="16875">MSTYTETISEKLNDLLEKLNDAEKGYKKAAENTNHPLLKPYFQKRSKERHDFGLTLKSEIEQFGEDAENSGSITGAIHRAWMDTKAFFSTDDAEAMLEESIRGEKAAVSDYKEVLEDTSLPPTTAILLRKQLSQIIFDLNNIKTLEDLS</sequence>
<keyword evidence="1" id="KW-0175">Coiled coil</keyword>
<reference evidence="3 4" key="1">
    <citation type="submission" date="2019-11" db="EMBL/GenBank/DDBJ databases">
        <title>Maribacter lutea sp. nov., a marine bacterium isolated from intertidal sand.</title>
        <authorList>
            <person name="Liu A."/>
        </authorList>
    </citation>
    <scope>NUCLEOTIDE SEQUENCE [LARGE SCALE GENOMIC DNA]</scope>
    <source>
        <strain evidence="3 4">RZ05</strain>
    </source>
</reference>
<evidence type="ECO:0000256" key="1">
    <source>
        <dbReference type="SAM" id="Coils"/>
    </source>
</evidence>
<protein>
    <submittedName>
        <fullName evidence="3">PA2169 family four-helix-bundle protein</fullName>
    </submittedName>
</protein>
<dbReference type="Pfam" id="PF09537">
    <property type="entry name" value="DUF2383"/>
    <property type="match status" value="1"/>
</dbReference>
<evidence type="ECO:0000313" key="3">
    <source>
        <dbReference type="EMBL" id="MRX64486.1"/>
    </source>
</evidence>
<dbReference type="PIRSF" id="PIRSF029477">
    <property type="entry name" value="UCP029477"/>
    <property type="match status" value="1"/>
</dbReference>
<dbReference type="NCBIfam" id="TIGR02284">
    <property type="entry name" value="PA2169 family four-helix-bundle protein"/>
    <property type="match status" value="1"/>
</dbReference>
<gene>
    <name evidence="3" type="ORF">GJ691_09915</name>
</gene>
<dbReference type="InterPro" id="IPR009078">
    <property type="entry name" value="Ferritin-like_SF"/>
</dbReference>
<dbReference type="InterPro" id="IPR011971">
    <property type="entry name" value="CHP02284"/>
</dbReference>
<dbReference type="OrthoDB" id="282393at2"/>
<dbReference type="Gene3D" id="1.20.1260.10">
    <property type="match status" value="1"/>
</dbReference>
<name>A0A6I2MT31_9FLAO</name>
<evidence type="ECO:0000259" key="2">
    <source>
        <dbReference type="Pfam" id="PF09537"/>
    </source>
</evidence>
<feature type="domain" description="DUF2383" evidence="2">
    <location>
        <begin position="8"/>
        <end position="117"/>
    </location>
</feature>
<evidence type="ECO:0000313" key="4">
    <source>
        <dbReference type="Proteomes" id="UP000443153"/>
    </source>
</evidence>
<dbReference type="Proteomes" id="UP000443153">
    <property type="component" value="Unassembled WGS sequence"/>
</dbReference>
<feature type="coiled-coil region" evidence="1">
    <location>
        <begin position="5"/>
        <end position="32"/>
    </location>
</feature>
<dbReference type="EMBL" id="WKJH01000006">
    <property type="protein sequence ID" value="MRX64486.1"/>
    <property type="molecule type" value="Genomic_DNA"/>
</dbReference>
<keyword evidence="4" id="KW-1185">Reference proteome</keyword>